<reference evidence="2 3" key="1">
    <citation type="journal article" date="2020" name="bioRxiv">
        <title>Metabolic contributions of an alphaproteobacterial endosymbiont in the apicomplexan Cardiosporidium cionae.</title>
        <authorList>
            <person name="Hunter E.S."/>
            <person name="Paight C.J."/>
            <person name="Lane C.E."/>
        </authorList>
    </citation>
    <scope>NUCLEOTIDE SEQUENCE [LARGE SCALE GENOMIC DNA]</scope>
    <source>
        <strain evidence="2">ESH_2018</strain>
    </source>
</reference>
<evidence type="ECO:0000256" key="1">
    <source>
        <dbReference type="PROSITE-ProRule" id="PRU00489"/>
    </source>
</evidence>
<comment type="caution">
    <text evidence="2">The sequence shown here is derived from an EMBL/GenBank/DDBJ whole genome shotgun (WGS) entry which is preliminary data.</text>
</comment>
<accession>A0ABQ7J7S3</accession>
<gene>
    <name evidence="2" type="ORF">IE077_003732</name>
</gene>
<dbReference type="InterPro" id="IPR007757">
    <property type="entry name" value="MT-A70-like"/>
</dbReference>
<sequence length="342" mass="39721">MQEQRLLDTGEELRQLLAEPTARQTITARGFQNKQGTQLREICIHGTQEECCRISHSPFPCENVHFRRIILPHTDPSLGDCSYLDTCRHIETCKFVHYEVDRRINVASHGKLANPYDIGTVTESSVEDIPAQWIRCDIRKFDVSFLRHVNITVVMADPPWDIHMDLPYGTMTDQEMRGLQINQIQQEGLLFLWVTGRAMELARECMELWGYHRVEEIVWVKTNQLQRIIRTGRTGHWLNHSKEHCLVGMKGNIQVNKNLDCDVIVSEVRETSRKPDEIYRIIERLCPNSLKLELFGRQHNVRNNWITLGNQLDGVELHVPILREKYNLVAISQGLPKLNSEN</sequence>
<dbReference type="SUPFAM" id="SSF53335">
    <property type="entry name" value="S-adenosyl-L-methionine-dependent methyltransferases"/>
    <property type="match status" value="1"/>
</dbReference>
<organism evidence="2 3">
    <name type="scientific">Cardiosporidium cionae</name>
    <dbReference type="NCBI Taxonomy" id="476202"/>
    <lineage>
        <taxon>Eukaryota</taxon>
        <taxon>Sar</taxon>
        <taxon>Alveolata</taxon>
        <taxon>Apicomplexa</taxon>
        <taxon>Aconoidasida</taxon>
        <taxon>Nephromycida</taxon>
        <taxon>Cardiosporidium</taxon>
    </lineage>
</organism>
<keyword evidence="2" id="KW-0808">Transferase</keyword>
<proteinExistence type="inferred from homology"/>
<keyword evidence="2" id="KW-0489">Methyltransferase</keyword>
<comment type="similarity">
    <text evidence="1">Belongs to the MT-A70-like family.</text>
</comment>
<dbReference type="EMBL" id="JADAQX010000524">
    <property type="protein sequence ID" value="KAF8819989.1"/>
    <property type="molecule type" value="Genomic_DNA"/>
</dbReference>
<dbReference type="GO" id="GO:0008168">
    <property type="term" value="F:methyltransferase activity"/>
    <property type="evidence" value="ECO:0007669"/>
    <property type="project" value="UniProtKB-KW"/>
</dbReference>
<dbReference type="InterPro" id="IPR029063">
    <property type="entry name" value="SAM-dependent_MTases_sf"/>
</dbReference>
<keyword evidence="3" id="KW-1185">Reference proteome</keyword>
<name>A0ABQ7J7S3_9APIC</name>
<dbReference type="PANTHER" id="PTHR12829">
    <property type="entry name" value="N6-ADENOSINE-METHYLTRANSFERASE"/>
    <property type="match status" value="1"/>
</dbReference>
<dbReference type="GO" id="GO:0032259">
    <property type="term" value="P:methylation"/>
    <property type="evidence" value="ECO:0007669"/>
    <property type="project" value="UniProtKB-KW"/>
</dbReference>
<protein>
    <submittedName>
        <fullName evidence="2">Methyltransferase MTA70</fullName>
    </submittedName>
</protein>
<evidence type="ECO:0000313" key="3">
    <source>
        <dbReference type="Proteomes" id="UP000823046"/>
    </source>
</evidence>
<evidence type="ECO:0000313" key="2">
    <source>
        <dbReference type="EMBL" id="KAF8819989.1"/>
    </source>
</evidence>
<dbReference type="Pfam" id="PF05063">
    <property type="entry name" value="MT-A70"/>
    <property type="match status" value="1"/>
</dbReference>
<dbReference type="Proteomes" id="UP000823046">
    <property type="component" value="Unassembled WGS sequence"/>
</dbReference>
<dbReference type="PROSITE" id="PS51143">
    <property type="entry name" value="MT_A70"/>
    <property type="match status" value="1"/>
</dbReference>
<dbReference type="PANTHER" id="PTHR12829:SF2">
    <property type="entry name" value="N6-ADENOSINE-METHYLTRANSFERASE MT-A70-LIKE"/>
    <property type="match status" value="1"/>
</dbReference>